<accession>A0ABP3VWH7</accession>
<dbReference type="InterPro" id="IPR010930">
    <property type="entry name" value="Flg_bb/hook_C_dom"/>
</dbReference>
<reference evidence="10" key="1">
    <citation type="journal article" date="2019" name="Int. J. Syst. Evol. Microbiol.">
        <title>The Global Catalogue of Microorganisms (GCM) 10K type strain sequencing project: providing services to taxonomists for standard genome sequencing and annotation.</title>
        <authorList>
            <consortium name="The Broad Institute Genomics Platform"/>
            <consortium name="The Broad Institute Genome Sequencing Center for Infectious Disease"/>
            <person name="Wu L."/>
            <person name="Ma J."/>
        </authorList>
    </citation>
    <scope>NUCLEOTIDE SEQUENCE [LARGE SCALE GENOMIC DNA]</scope>
    <source>
        <strain evidence="10">JCM 1417</strain>
    </source>
</reference>
<evidence type="ECO:0000256" key="2">
    <source>
        <dbReference type="ARBA" id="ARBA00009677"/>
    </source>
</evidence>
<keyword evidence="9" id="KW-0969">Cilium</keyword>
<keyword evidence="9" id="KW-0966">Cell projection</keyword>
<comment type="subunit">
    <text evidence="5 6">The basal body constitutes a major portion of the flagellar organelle and consists of four rings (L,P,S, and M) mounted on a central rod. The rod consists of about 26 subunits of FlgG in the distal portion, and FlgB, FlgC and FlgF are thought to build up the proximal portion of the rod with about 6 subunits each.</text>
</comment>
<dbReference type="Proteomes" id="UP001501047">
    <property type="component" value="Unassembled WGS sequence"/>
</dbReference>
<dbReference type="NCBIfam" id="TIGR01395">
    <property type="entry name" value="FlgC"/>
    <property type="match status" value="1"/>
</dbReference>
<dbReference type="InterPro" id="IPR006299">
    <property type="entry name" value="FlgC"/>
</dbReference>
<feature type="domain" description="Flagellar basal-body/hook protein C-terminal" evidence="8">
    <location>
        <begin position="97"/>
        <end position="139"/>
    </location>
</feature>
<dbReference type="PANTHER" id="PTHR30435:SF2">
    <property type="entry name" value="FLAGELLAR BASAL-BODY ROD PROTEIN FLGC"/>
    <property type="match status" value="1"/>
</dbReference>
<organism evidence="9 10">
    <name type="scientific">Clostridium subterminale</name>
    <dbReference type="NCBI Taxonomy" id="1550"/>
    <lineage>
        <taxon>Bacteria</taxon>
        <taxon>Bacillati</taxon>
        <taxon>Bacillota</taxon>
        <taxon>Clostridia</taxon>
        <taxon>Eubacteriales</taxon>
        <taxon>Clostridiaceae</taxon>
        <taxon>Clostridium</taxon>
    </lineage>
</organism>
<dbReference type="Pfam" id="PF00460">
    <property type="entry name" value="Flg_bb_rod"/>
    <property type="match status" value="1"/>
</dbReference>
<dbReference type="EMBL" id="BAAACI010000001">
    <property type="protein sequence ID" value="GAA0767702.1"/>
    <property type="molecule type" value="Genomic_DNA"/>
</dbReference>
<evidence type="ECO:0000259" key="7">
    <source>
        <dbReference type="Pfam" id="PF00460"/>
    </source>
</evidence>
<evidence type="ECO:0000256" key="6">
    <source>
        <dbReference type="RuleBase" id="RU362062"/>
    </source>
</evidence>
<evidence type="ECO:0000313" key="10">
    <source>
        <dbReference type="Proteomes" id="UP001501047"/>
    </source>
</evidence>
<evidence type="ECO:0000256" key="1">
    <source>
        <dbReference type="ARBA" id="ARBA00004117"/>
    </source>
</evidence>
<comment type="subcellular location">
    <subcellularLocation>
        <location evidence="1 6">Bacterial flagellum basal body</location>
    </subcellularLocation>
</comment>
<evidence type="ECO:0000259" key="8">
    <source>
        <dbReference type="Pfam" id="PF06429"/>
    </source>
</evidence>
<keyword evidence="10" id="KW-1185">Reference proteome</keyword>
<feature type="domain" description="Flagellar basal body rod protein N-terminal" evidence="7">
    <location>
        <begin position="7"/>
        <end position="34"/>
    </location>
</feature>
<gene>
    <name evidence="9" type="primary">flgC</name>
    <name evidence="9" type="ORF">GCM10008908_07080</name>
</gene>
<dbReference type="RefSeq" id="WP_343823680.1">
    <property type="nucleotide sequence ID" value="NZ_BAAACI010000001.1"/>
</dbReference>
<keyword evidence="9" id="KW-0282">Flagellum</keyword>
<evidence type="ECO:0000256" key="5">
    <source>
        <dbReference type="ARBA" id="ARBA00025933"/>
    </source>
</evidence>
<comment type="caution">
    <text evidence="9">The sequence shown here is derived from an EMBL/GenBank/DDBJ whole genome shotgun (WGS) entry which is preliminary data.</text>
</comment>
<evidence type="ECO:0000256" key="3">
    <source>
        <dbReference type="ARBA" id="ARBA00017941"/>
    </source>
</evidence>
<evidence type="ECO:0000256" key="4">
    <source>
        <dbReference type="ARBA" id="ARBA00023143"/>
    </source>
</evidence>
<keyword evidence="4 6" id="KW-0975">Bacterial flagellum</keyword>
<comment type="similarity">
    <text evidence="2">Belongs to the flagella basal body rod proteins family.</text>
</comment>
<protein>
    <recommendedName>
        <fullName evidence="3 6">Flagellar basal-body rod protein FlgC</fullName>
    </recommendedName>
</protein>
<name>A0ABP3VWH7_CLOSU</name>
<dbReference type="Pfam" id="PF06429">
    <property type="entry name" value="Flg_bbr_C"/>
    <property type="match status" value="1"/>
</dbReference>
<sequence length="143" mass="15730">MEAFRGLRISASGLTAERLRMDTISSNIVNAGTTRGEDGKPYVRKIAVFQENLKEAYNRSTGKVENKLNGIKAVGIVDDESELTKVYNPSHPDADEEGFVTMPNVNISNEMVELIASSRAYEANVNAMNAQKSMFLKTLEIGK</sequence>
<proteinExistence type="inferred from homology"/>
<dbReference type="PANTHER" id="PTHR30435">
    <property type="entry name" value="FLAGELLAR PROTEIN"/>
    <property type="match status" value="1"/>
</dbReference>
<evidence type="ECO:0000313" key="9">
    <source>
        <dbReference type="EMBL" id="GAA0767702.1"/>
    </source>
</evidence>
<dbReference type="InterPro" id="IPR001444">
    <property type="entry name" value="Flag_bb_rod_N"/>
</dbReference>